<keyword evidence="6 8" id="KW-0413">Isomerase</keyword>
<dbReference type="EC" id="5.1.3.3" evidence="8"/>
<evidence type="ECO:0000256" key="8">
    <source>
        <dbReference type="PIRNR" id="PIRNR005096"/>
    </source>
</evidence>
<dbReference type="InterPro" id="IPR008183">
    <property type="entry name" value="Aldose_1/G6P_1-epimerase"/>
</dbReference>
<comment type="caution">
    <text evidence="9">The sequence shown here is derived from an EMBL/GenBank/DDBJ whole genome shotgun (WGS) entry which is preliminary data.</text>
</comment>
<dbReference type="Pfam" id="PF01263">
    <property type="entry name" value="Aldose_epim"/>
    <property type="match status" value="1"/>
</dbReference>
<name>A0ABS1L1D5_9BACT</name>
<dbReference type="NCBIfam" id="NF008277">
    <property type="entry name" value="PRK11055.1"/>
    <property type="match status" value="1"/>
</dbReference>
<keyword evidence="5" id="KW-0106">Calcium</keyword>
<dbReference type="SUPFAM" id="SSF74650">
    <property type="entry name" value="Galactose mutarotase-like"/>
    <property type="match status" value="1"/>
</dbReference>
<evidence type="ECO:0000256" key="7">
    <source>
        <dbReference type="ARBA" id="ARBA00023277"/>
    </source>
</evidence>
<sequence>MRKYMLYLPLGLAVMLMTESCKPKTDAPAETKAVDSAAHVATVSESSFGTLPDGTAVALYTLKNTQGVEMTVTNYGGLITSLKTADKSGTIEDIVLGYDSLSGYLAKSPFFGALVGRYGNRIGNGKFVLDGKTYTLAVNNGPNHLHGGLKGFDKVVWAATPSTSAEGASLKLTYLSKDMEEGYPGNLQVEVVYTLSNDNALTVDYTATTDKKTVLNLTQHTYFNLSGNTKRDILGHTITLAASKFVPVDKGLIPTGKLQEVKGTPFDFTTPHTIGERINADDPQIKTGGGYDHCWVLDKTDKSLTSAATAYDSISGRTLEVLTTEPGVQFYTGNFLDGTITGKFNTVYAKRYGFCLETEHFPDSPNQPQFPTVVLNPGETYKTQTVFKFGVK</sequence>
<comment type="cofactor">
    <cofactor evidence="1">
        <name>Ca(2+)</name>
        <dbReference type="ChEBI" id="CHEBI:29108"/>
    </cofactor>
</comment>
<gene>
    <name evidence="9" type="ORF">JI741_29780</name>
</gene>
<dbReference type="InterPro" id="IPR014718">
    <property type="entry name" value="GH-type_carb-bd"/>
</dbReference>
<evidence type="ECO:0000313" key="9">
    <source>
        <dbReference type="EMBL" id="MBL0745459.1"/>
    </source>
</evidence>
<dbReference type="RefSeq" id="WP_202015896.1">
    <property type="nucleotide sequence ID" value="NZ_JAERRB010000016.1"/>
</dbReference>
<dbReference type="PANTHER" id="PTHR10091">
    <property type="entry name" value="ALDOSE-1-EPIMERASE"/>
    <property type="match status" value="1"/>
</dbReference>
<dbReference type="InterPro" id="IPR011013">
    <property type="entry name" value="Gal_mutarotase_sf_dom"/>
</dbReference>
<evidence type="ECO:0000313" key="10">
    <source>
        <dbReference type="Proteomes" id="UP000613030"/>
    </source>
</evidence>
<keyword evidence="7 8" id="KW-0119">Carbohydrate metabolism</keyword>
<comment type="catalytic activity">
    <reaction evidence="8">
        <text>alpha-D-glucose = beta-D-glucose</text>
        <dbReference type="Rhea" id="RHEA:10264"/>
        <dbReference type="ChEBI" id="CHEBI:15903"/>
        <dbReference type="ChEBI" id="CHEBI:17925"/>
        <dbReference type="EC" id="5.1.3.3"/>
    </reaction>
</comment>
<comment type="subunit">
    <text evidence="4">Monomer.</text>
</comment>
<comment type="similarity">
    <text evidence="3 8">Belongs to the aldose epimerase family.</text>
</comment>
<dbReference type="EMBL" id="JAERRB010000016">
    <property type="protein sequence ID" value="MBL0745459.1"/>
    <property type="molecule type" value="Genomic_DNA"/>
</dbReference>
<dbReference type="Proteomes" id="UP000613030">
    <property type="component" value="Unassembled WGS sequence"/>
</dbReference>
<dbReference type="PIRSF" id="PIRSF005096">
    <property type="entry name" value="GALM"/>
    <property type="match status" value="1"/>
</dbReference>
<proteinExistence type="inferred from homology"/>
<evidence type="ECO:0000256" key="3">
    <source>
        <dbReference type="ARBA" id="ARBA00006206"/>
    </source>
</evidence>
<organism evidence="9 10">
    <name type="scientific">Chryseolinea lacunae</name>
    <dbReference type="NCBI Taxonomy" id="2801331"/>
    <lineage>
        <taxon>Bacteria</taxon>
        <taxon>Pseudomonadati</taxon>
        <taxon>Bacteroidota</taxon>
        <taxon>Cytophagia</taxon>
        <taxon>Cytophagales</taxon>
        <taxon>Fulvivirgaceae</taxon>
        <taxon>Chryseolinea</taxon>
    </lineage>
</organism>
<dbReference type="InterPro" id="IPR015443">
    <property type="entry name" value="Aldose_1-epimerase"/>
</dbReference>
<dbReference type="PANTHER" id="PTHR10091:SF0">
    <property type="entry name" value="GALACTOSE MUTAROTASE"/>
    <property type="match status" value="1"/>
</dbReference>
<accession>A0ABS1L1D5</accession>
<evidence type="ECO:0000256" key="2">
    <source>
        <dbReference type="ARBA" id="ARBA00005028"/>
    </source>
</evidence>
<reference evidence="9 10" key="1">
    <citation type="submission" date="2021-01" db="EMBL/GenBank/DDBJ databases">
        <title>Chryseolinea sp. Jin1 Genome sequencing and assembly.</title>
        <authorList>
            <person name="Kim I."/>
        </authorList>
    </citation>
    <scope>NUCLEOTIDE SEQUENCE [LARGE SCALE GENOMIC DNA]</scope>
    <source>
        <strain evidence="9 10">Jin1</strain>
    </source>
</reference>
<dbReference type="Gene3D" id="2.70.98.10">
    <property type="match status" value="1"/>
</dbReference>
<evidence type="ECO:0000256" key="6">
    <source>
        <dbReference type="ARBA" id="ARBA00023235"/>
    </source>
</evidence>
<evidence type="ECO:0000256" key="1">
    <source>
        <dbReference type="ARBA" id="ARBA00001913"/>
    </source>
</evidence>
<dbReference type="CDD" id="cd09019">
    <property type="entry name" value="galactose_mutarotase_like"/>
    <property type="match status" value="1"/>
</dbReference>
<evidence type="ECO:0000256" key="5">
    <source>
        <dbReference type="ARBA" id="ARBA00022837"/>
    </source>
</evidence>
<keyword evidence="10" id="KW-1185">Reference proteome</keyword>
<dbReference type="InterPro" id="IPR047215">
    <property type="entry name" value="Galactose_mutarotase-like"/>
</dbReference>
<evidence type="ECO:0000256" key="4">
    <source>
        <dbReference type="ARBA" id="ARBA00011245"/>
    </source>
</evidence>
<protein>
    <recommendedName>
        <fullName evidence="8">Aldose 1-epimerase</fullName>
        <ecNumber evidence="8">5.1.3.3</ecNumber>
    </recommendedName>
</protein>
<comment type="pathway">
    <text evidence="2 8">Carbohydrate metabolism; hexose metabolism.</text>
</comment>